<dbReference type="InterPro" id="IPR001296">
    <property type="entry name" value="Glyco_trans_1"/>
</dbReference>
<protein>
    <submittedName>
        <fullName evidence="4">Glycosyltransferase involved in cell wall bisynthesis</fullName>
    </submittedName>
</protein>
<dbReference type="SUPFAM" id="SSF48452">
    <property type="entry name" value="TPR-like"/>
    <property type="match status" value="1"/>
</dbReference>
<organism evidence="4 5">
    <name type="scientific">Alicyclobacillus tolerans</name>
    <dbReference type="NCBI Taxonomy" id="90970"/>
    <lineage>
        <taxon>Bacteria</taxon>
        <taxon>Bacillati</taxon>
        <taxon>Bacillota</taxon>
        <taxon>Bacilli</taxon>
        <taxon>Bacillales</taxon>
        <taxon>Alicyclobacillaceae</taxon>
        <taxon>Alicyclobacillus</taxon>
    </lineage>
</organism>
<dbReference type="AlphaFoldDB" id="A0A1M6VTA2"/>
<dbReference type="GO" id="GO:0016757">
    <property type="term" value="F:glycosyltransferase activity"/>
    <property type="evidence" value="ECO:0007669"/>
    <property type="project" value="InterPro"/>
</dbReference>
<feature type="domain" description="DUF3492" evidence="3">
    <location>
        <begin position="6"/>
        <end position="279"/>
    </location>
</feature>
<evidence type="ECO:0000259" key="2">
    <source>
        <dbReference type="Pfam" id="PF00534"/>
    </source>
</evidence>
<dbReference type="PANTHER" id="PTHR12526">
    <property type="entry name" value="GLYCOSYLTRANSFERASE"/>
    <property type="match status" value="1"/>
</dbReference>
<dbReference type="InterPro" id="IPR047691">
    <property type="entry name" value="PelF-like"/>
</dbReference>
<dbReference type="InterPro" id="IPR011990">
    <property type="entry name" value="TPR-like_helical_dom_sf"/>
</dbReference>
<name>A0A1M6VTA2_9BACL</name>
<dbReference type="NCBIfam" id="NF038011">
    <property type="entry name" value="PelF"/>
    <property type="match status" value="1"/>
</dbReference>
<dbReference type="Pfam" id="PF00534">
    <property type="entry name" value="Glycos_transf_1"/>
    <property type="match status" value="1"/>
</dbReference>
<dbReference type="STRING" id="1830138.SAMN05443507_12425"/>
<dbReference type="Pfam" id="PF14559">
    <property type="entry name" value="TPR_19"/>
    <property type="match status" value="1"/>
</dbReference>
<dbReference type="Gene3D" id="3.40.50.2000">
    <property type="entry name" value="Glycogen Phosphorylase B"/>
    <property type="match status" value="2"/>
</dbReference>
<feature type="repeat" description="TPR" evidence="1">
    <location>
        <begin position="524"/>
        <end position="557"/>
    </location>
</feature>
<dbReference type="RefSeq" id="WP_072874952.1">
    <property type="nucleotide sequence ID" value="NZ_FRAF01000024.1"/>
</dbReference>
<gene>
    <name evidence="4" type="ORF">SAMN05443507_12425</name>
</gene>
<keyword evidence="5" id="KW-1185">Reference proteome</keyword>
<dbReference type="InterPro" id="IPR022622">
    <property type="entry name" value="DUF3492"/>
</dbReference>
<evidence type="ECO:0000259" key="3">
    <source>
        <dbReference type="Pfam" id="PF11997"/>
    </source>
</evidence>
<dbReference type="PROSITE" id="PS50005">
    <property type="entry name" value="TPR"/>
    <property type="match status" value="1"/>
</dbReference>
<keyword evidence="4" id="KW-0808">Transferase</keyword>
<dbReference type="Proteomes" id="UP000184016">
    <property type="component" value="Unassembled WGS sequence"/>
</dbReference>
<dbReference type="EMBL" id="FRAF01000024">
    <property type="protein sequence ID" value="SHK84546.1"/>
    <property type="molecule type" value="Genomic_DNA"/>
</dbReference>
<dbReference type="Pfam" id="PF13181">
    <property type="entry name" value="TPR_8"/>
    <property type="match status" value="1"/>
</dbReference>
<evidence type="ECO:0000256" key="1">
    <source>
        <dbReference type="PROSITE-ProRule" id="PRU00339"/>
    </source>
</evidence>
<sequence length="673" mass="77296">MEDKISVLLVTEGTYPFSQGGVSQWCDILMKRLTAVDYKVFSIVMDPFVTQKFDIGERNELIRVPLWGTEEPSEHLDTPFSSTYLAKQRTTDEVIQQMFIPLFLDLVGELLTEEKNSYVFAETIVALYDFFVQYDYKVCFKSELTWRAYRSYLLELEKEAQFFRAEPDIYCTLQSLGWIYRFFNIINTPVPKTTITHASAASFCGLPCVVSKLKYGTPFLLTEHGIYLREQYLSLSKRGYPSFLNTFLIRMIQSVTDLCYEFADQISPVCAYNMRWEKRLTDRHERIQVIYNGVDHTLFSNMQDVAHDSPTVITVARVDPIKDLQSLQRAALIVKQHIPNVQFLIYGSISVPEYYDECLALNEKLGLQETVHFLGHTSDIVKAYESGDIVVQTSVSEAFPYSIVEAMFAGKPIVSTDVGGISEALGDHGILVTPGDVQGLAEGIIRLLEQPQLASEMANEARQRAMSMFTLEKNLEQYLKSYIKLALVRQVAETQTAEWRENVPSIEPFIEPENQYDEGRIRTEQLLAERGYALKDIGHIQLAIEHFEKAIQLTRHPSIISILWTEISLLYMSLGDTVQAQRALMESQRIEERLHRRRQLQAAERAYALRDLKMYPQAIKLLEQALKEDPNQLAAPIFLLDLVELYSSVGQEEKAKEYLRKFEMIQYIMDFAG</sequence>
<dbReference type="Pfam" id="PF11997">
    <property type="entry name" value="DUF3492"/>
    <property type="match status" value="1"/>
</dbReference>
<dbReference type="SMART" id="SM00028">
    <property type="entry name" value="TPR"/>
    <property type="match status" value="3"/>
</dbReference>
<dbReference type="InterPro" id="IPR019734">
    <property type="entry name" value="TPR_rpt"/>
</dbReference>
<feature type="domain" description="Glycosyl transferase family 1" evidence="2">
    <location>
        <begin position="306"/>
        <end position="464"/>
    </location>
</feature>
<dbReference type="Gene3D" id="1.25.40.10">
    <property type="entry name" value="Tetratricopeptide repeat domain"/>
    <property type="match status" value="2"/>
</dbReference>
<evidence type="ECO:0000313" key="5">
    <source>
        <dbReference type="Proteomes" id="UP000184016"/>
    </source>
</evidence>
<proteinExistence type="predicted"/>
<reference evidence="5" key="1">
    <citation type="submission" date="2016-11" db="EMBL/GenBank/DDBJ databases">
        <authorList>
            <person name="Varghese N."/>
            <person name="Submissions S."/>
        </authorList>
    </citation>
    <scope>NUCLEOTIDE SEQUENCE [LARGE SCALE GENOMIC DNA]</scope>
    <source>
        <strain evidence="5">USBA-503</strain>
    </source>
</reference>
<dbReference type="SUPFAM" id="SSF53756">
    <property type="entry name" value="UDP-Glycosyltransferase/glycogen phosphorylase"/>
    <property type="match status" value="1"/>
</dbReference>
<accession>A0A1M6VTA2</accession>
<keyword evidence="1" id="KW-0802">TPR repeat</keyword>
<dbReference type="PANTHER" id="PTHR12526:SF608">
    <property type="entry name" value="PELF"/>
    <property type="match status" value="1"/>
</dbReference>
<evidence type="ECO:0000313" key="4">
    <source>
        <dbReference type="EMBL" id="SHK84546.1"/>
    </source>
</evidence>